<keyword evidence="3" id="KW-0812">Transmembrane</keyword>
<dbReference type="KEGG" id="tes:BW730_17215"/>
<name>A0A1Q2CSC8_9ACTN</name>
<proteinExistence type="predicted"/>
<evidence type="ECO:0000256" key="1">
    <source>
        <dbReference type="SAM" id="Coils"/>
    </source>
</evidence>
<reference evidence="5" key="1">
    <citation type="submission" date="2017-02" db="EMBL/GenBank/DDBJ databases">
        <title>Tessaracoccus aquaemaris sp. nov., isolated from the intestine of a Korean rockfish, Sebastes schlegelii, in a marine aquaculture pond.</title>
        <authorList>
            <person name="Tak E.J."/>
            <person name="Bae J.-W."/>
        </authorList>
    </citation>
    <scope>NUCLEOTIDE SEQUENCE [LARGE SCALE GENOMIC DNA]</scope>
    <source>
        <strain evidence="5">NSG39</strain>
    </source>
</reference>
<feature type="transmembrane region" description="Helical" evidence="3">
    <location>
        <begin position="428"/>
        <end position="461"/>
    </location>
</feature>
<evidence type="ECO:0000256" key="3">
    <source>
        <dbReference type="SAM" id="Phobius"/>
    </source>
</evidence>
<dbReference type="RefSeq" id="WP_077687329.1">
    <property type="nucleotide sequence ID" value="NZ_CP019606.1"/>
</dbReference>
<dbReference type="Proteomes" id="UP000188145">
    <property type="component" value="Chromosome"/>
</dbReference>
<dbReference type="OrthoDB" id="3725792at2"/>
<feature type="region of interest" description="Disordered" evidence="2">
    <location>
        <begin position="317"/>
        <end position="338"/>
    </location>
</feature>
<protein>
    <submittedName>
        <fullName evidence="4">Uncharacterized protein</fullName>
    </submittedName>
</protein>
<accession>A0A1Q2CSC8</accession>
<organism evidence="4 5">
    <name type="scientific">Tessaracoccus aquimaris</name>
    <dbReference type="NCBI Taxonomy" id="1332264"/>
    <lineage>
        <taxon>Bacteria</taxon>
        <taxon>Bacillati</taxon>
        <taxon>Actinomycetota</taxon>
        <taxon>Actinomycetes</taxon>
        <taxon>Propionibacteriales</taxon>
        <taxon>Propionibacteriaceae</taxon>
        <taxon>Tessaracoccus</taxon>
    </lineage>
</organism>
<gene>
    <name evidence="4" type="ORF">BW730_17215</name>
</gene>
<feature type="coiled-coil region" evidence="1">
    <location>
        <begin position="34"/>
        <end position="65"/>
    </location>
</feature>
<dbReference type="AlphaFoldDB" id="A0A1Q2CSC8"/>
<keyword evidence="1" id="KW-0175">Coiled coil</keyword>
<keyword evidence="5" id="KW-1185">Reference proteome</keyword>
<evidence type="ECO:0000256" key="2">
    <source>
        <dbReference type="SAM" id="MobiDB-lite"/>
    </source>
</evidence>
<keyword evidence="3" id="KW-1133">Transmembrane helix</keyword>
<dbReference type="EMBL" id="CP019606">
    <property type="protein sequence ID" value="AQP48975.1"/>
    <property type="molecule type" value="Genomic_DNA"/>
</dbReference>
<keyword evidence="3" id="KW-0472">Membrane</keyword>
<evidence type="ECO:0000313" key="4">
    <source>
        <dbReference type="EMBL" id="AQP48975.1"/>
    </source>
</evidence>
<sequence>MTDRYEAVPAPWFTSEYTQREIVRSAINDQAVMLRQMGSDAAKMREQLQNLSGNVEQRLDSLTRSFYSFVELDSIRQLLAAFPMNEQARRFALTDLALLRDGTRPEQRPDIDGYWLPPAIAALHPGGAVDPDLAARATGRGGDAALFLTVARRLLGDTSDQSQAVAVLLDGPSWTPSQQGLWRLVLAGAFGPAALPRVMARLAKVVEEAGVDDWVAWLRTLAGSKGSGVAVLDRYAAELEAVADQGDGRDDAWQVTLEPVATGDEEGFARTSVSSADDPAMARQAVEAGLAELARAVIADGDQGERDLLDRAEALRREISREEAPSDEPAAPMDRPTVDCLRDTLVDETLSRRDRREVLRPVARVLDPWVVEQADPTLIEEPQAMLSGGRVAVTREGADDAAMRAEFRRIGREAEAEVERTRNGRPALIAGGALAALSIVLMFFAPGFVVLLFVSLGIGFWGYSQMSTGKRAVQDGEKDVEKLRSAADSTALRLASEYEGKSVARQELVEAAERAKAAARALAA</sequence>
<evidence type="ECO:0000313" key="5">
    <source>
        <dbReference type="Proteomes" id="UP000188145"/>
    </source>
</evidence>